<reference evidence="3 4" key="1">
    <citation type="submission" date="2015-03" db="EMBL/GenBank/DDBJ databases">
        <title>Genome assembly of Sandaracinus amylolyticus DSM 53668.</title>
        <authorList>
            <person name="Sharma G."/>
            <person name="Subramanian S."/>
        </authorList>
    </citation>
    <scope>NUCLEOTIDE SEQUENCE [LARGE SCALE GENOMIC DNA]</scope>
    <source>
        <strain evidence="3 4">DSM 53668</strain>
    </source>
</reference>
<feature type="chain" id="PRO_5002509801" description="AMIN domain-containing protein" evidence="2">
    <location>
        <begin position="24"/>
        <end position="226"/>
    </location>
</feature>
<organism evidence="3 4">
    <name type="scientific">Sandaracinus amylolyticus</name>
    <dbReference type="NCBI Taxonomy" id="927083"/>
    <lineage>
        <taxon>Bacteria</taxon>
        <taxon>Pseudomonadati</taxon>
        <taxon>Myxococcota</taxon>
        <taxon>Polyangia</taxon>
        <taxon>Polyangiales</taxon>
        <taxon>Sandaracinaceae</taxon>
        <taxon>Sandaracinus</taxon>
    </lineage>
</organism>
<feature type="region of interest" description="Disordered" evidence="1">
    <location>
        <begin position="27"/>
        <end position="50"/>
    </location>
</feature>
<sequence length="226" mass="24316">MRRLLRLALACALLLVVPAAARAQERPASGYEGVVPGGAQPPPAAGRLARRGAARRARAAILTWPGFQMQADGSSRFFVQTTAAVTTRVHTTPERVEIVFPNTGIHLANSARWLETQHFQTPVRRARLERRGRDMVLVMYMRASVAPQVTSGVGDGYHYTYVDFAPGEYAPPQPALAPAPQGGVSIVSGGDAPPTAPSEAPPTMTPEQERALDEERPPVRGPTPKR</sequence>
<feature type="compositionally biased region" description="Pro residues" evidence="1">
    <location>
        <begin position="194"/>
        <end position="204"/>
    </location>
</feature>
<dbReference type="RefSeq" id="WP_053233563.1">
    <property type="nucleotide sequence ID" value="NZ_CP011125.1"/>
</dbReference>
<feature type="region of interest" description="Disordered" evidence="1">
    <location>
        <begin position="172"/>
        <end position="226"/>
    </location>
</feature>
<evidence type="ECO:0000313" key="3">
    <source>
        <dbReference type="EMBL" id="AKF06384.1"/>
    </source>
</evidence>
<feature type="compositionally biased region" description="Basic and acidic residues" evidence="1">
    <location>
        <begin position="207"/>
        <end position="218"/>
    </location>
</feature>
<evidence type="ECO:0000256" key="2">
    <source>
        <dbReference type="SAM" id="SignalP"/>
    </source>
</evidence>
<dbReference type="EMBL" id="CP011125">
    <property type="protein sequence ID" value="AKF06384.1"/>
    <property type="molecule type" value="Genomic_DNA"/>
</dbReference>
<evidence type="ECO:0000256" key="1">
    <source>
        <dbReference type="SAM" id="MobiDB-lite"/>
    </source>
</evidence>
<protein>
    <recommendedName>
        <fullName evidence="5">AMIN domain-containing protein</fullName>
    </recommendedName>
</protein>
<dbReference type="AlphaFoldDB" id="A0A0F6SF61"/>
<dbReference type="Proteomes" id="UP000034883">
    <property type="component" value="Chromosome"/>
</dbReference>
<keyword evidence="2" id="KW-0732">Signal</keyword>
<feature type="signal peptide" evidence="2">
    <location>
        <begin position="1"/>
        <end position="23"/>
    </location>
</feature>
<proteinExistence type="predicted"/>
<dbReference type="STRING" id="927083.DB32_003533"/>
<keyword evidence="4" id="KW-1185">Reference proteome</keyword>
<evidence type="ECO:0008006" key="5">
    <source>
        <dbReference type="Google" id="ProtNLM"/>
    </source>
</evidence>
<evidence type="ECO:0000313" key="4">
    <source>
        <dbReference type="Proteomes" id="UP000034883"/>
    </source>
</evidence>
<name>A0A0F6SF61_9BACT</name>
<dbReference type="KEGG" id="samy:DB32_003533"/>
<gene>
    <name evidence="3" type="ORF">DB32_003533</name>
</gene>
<accession>A0A0F6SF61</accession>